<dbReference type="EMBL" id="KV426114">
    <property type="protein sequence ID" value="KZV87839.1"/>
    <property type="molecule type" value="Genomic_DNA"/>
</dbReference>
<keyword evidence="1 3" id="KW-0732">Signal</keyword>
<feature type="region of interest" description="Disordered" evidence="2">
    <location>
        <begin position="67"/>
        <end position="100"/>
    </location>
</feature>
<dbReference type="PANTHER" id="PTHR45642">
    <property type="entry name" value="GDSL ESTERASE/LIPASE EXL3"/>
    <property type="match status" value="1"/>
</dbReference>
<dbReference type="GO" id="GO:0016788">
    <property type="term" value="F:hydrolase activity, acting on ester bonds"/>
    <property type="evidence" value="ECO:0007669"/>
    <property type="project" value="InterPro"/>
</dbReference>
<feature type="chain" id="PRO_5007870378" description="CBM1 domain-containing protein" evidence="3">
    <location>
        <begin position="19"/>
        <end position="378"/>
    </location>
</feature>
<dbReference type="Gene3D" id="3.40.50.1110">
    <property type="entry name" value="SGNH hydrolase"/>
    <property type="match status" value="1"/>
</dbReference>
<dbReference type="SUPFAM" id="SSF52266">
    <property type="entry name" value="SGNH hydrolase"/>
    <property type="match status" value="1"/>
</dbReference>
<dbReference type="Pfam" id="PF00734">
    <property type="entry name" value="CBM_1"/>
    <property type="match status" value="1"/>
</dbReference>
<protein>
    <recommendedName>
        <fullName evidence="4">CBM1 domain-containing protein</fullName>
    </recommendedName>
</protein>
<organism evidence="5 6">
    <name type="scientific">Exidia glandulosa HHB12029</name>
    <dbReference type="NCBI Taxonomy" id="1314781"/>
    <lineage>
        <taxon>Eukaryota</taxon>
        <taxon>Fungi</taxon>
        <taxon>Dikarya</taxon>
        <taxon>Basidiomycota</taxon>
        <taxon>Agaricomycotina</taxon>
        <taxon>Agaricomycetes</taxon>
        <taxon>Auriculariales</taxon>
        <taxon>Exidiaceae</taxon>
        <taxon>Exidia</taxon>
    </lineage>
</organism>
<sequence>MLARILVAAFALALRVRADCAGGTGTQAVWAQCGGIGWNGGTSWFNGASCVAQNPYYSQCLPCTSTTTTTRSSSTASPTSTIPSTSTTTTTSASSTPTSPGSSAIKYWFIFGDSYTTTGFNYTGAQPSAANPIGNPAFPGSNTCGNNAPNWVDYVLVKYNSSVKMGYDFAVSGATIDNALVGGFGIPSLVDQVTMFTNGYTSNGKPGGMLPGWTGDNSFVGFWIGINDLGNSYTQSGDRAAFNNQLLDRYFSQVTKLYGFGARNFVFLNIPPVDRSPYMATQPGSAAEKPLILDYNTKLAQRVASFPSTNPGAKTFLVDTSALLTTLLNAPQANGFIDATTYGSQAGAMWCNNYHISPGVHDFVARAVQSALAGTGAP</sequence>
<evidence type="ECO:0000256" key="1">
    <source>
        <dbReference type="ARBA" id="ARBA00022729"/>
    </source>
</evidence>
<dbReference type="SUPFAM" id="SSF57180">
    <property type="entry name" value="Cellulose-binding domain"/>
    <property type="match status" value="1"/>
</dbReference>
<dbReference type="Proteomes" id="UP000077266">
    <property type="component" value="Unassembled WGS sequence"/>
</dbReference>
<dbReference type="CDD" id="cd01846">
    <property type="entry name" value="fatty_acyltransferase_like"/>
    <property type="match status" value="1"/>
</dbReference>
<keyword evidence="6" id="KW-1185">Reference proteome</keyword>
<proteinExistence type="predicted"/>
<dbReference type="InterPro" id="IPR050592">
    <property type="entry name" value="GDSL_lipolytic_enzyme"/>
</dbReference>
<dbReference type="InterPro" id="IPR001087">
    <property type="entry name" value="GDSL"/>
</dbReference>
<dbReference type="PANTHER" id="PTHR45642:SF139">
    <property type="entry name" value="SGNH HYDROLASE-TYPE ESTERASE DOMAIN-CONTAINING PROTEIN"/>
    <property type="match status" value="1"/>
</dbReference>
<dbReference type="SMART" id="SM00236">
    <property type="entry name" value="fCBD"/>
    <property type="match status" value="1"/>
</dbReference>
<name>A0A166A252_EXIGL</name>
<dbReference type="GO" id="GO:0005576">
    <property type="term" value="C:extracellular region"/>
    <property type="evidence" value="ECO:0007669"/>
    <property type="project" value="InterPro"/>
</dbReference>
<evidence type="ECO:0000313" key="6">
    <source>
        <dbReference type="Proteomes" id="UP000077266"/>
    </source>
</evidence>
<gene>
    <name evidence="5" type="ORF">EXIGLDRAFT_723322</name>
</gene>
<dbReference type="InterPro" id="IPR035971">
    <property type="entry name" value="CBD_sf"/>
</dbReference>
<dbReference type="Pfam" id="PF00657">
    <property type="entry name" value="Lipase_GDSL"/>
    <property type="match status" value="1"/>
</dbReference>
<dbReference type="InterPro" id="IPR000254">
    <property type="entry name" value="CBD"/>
</dbReference>
<dbReference type="InParanoid" id="A0A166A252"/>
<dbReference type="STRING" id="1314781.A0A166A252"/>
<reference evidence="5 6" key="1">
    <citation type="journal article" date="2016" name="Mol. Biol. Evol.">
        <title>Comparative Genomics of Early-Diverging Mushroom-Forming Fungi Provides Insights into the Origins of Lignocellulose Decay Capabilities.</title>
        <authorList>
            <person name="Nagy L.G."/>
            <person name="Riley R."/>
            <person name="Tritt A."/>
            <person name="Adam C."/>
            <person name="Daum C."/>
            <person name="Floudas D."/>
            <person name="Sun H."/>
            <person name="Yadav J.S."/>
            <person name="Pangilinan J."/>
            <person name="Larsson K.H."/>
            <person name="Matsuura K."/>
            <person name="Barry K."/>
            <person name="Labutti K."/>
            <person name="Kuo R."/>
            <person name="Ohm R.A."/>
            <person name="Bhattacharya S.S."/>
            <person name="Shirouzu T."/>
            <person name="Yoshinaga Y."/>
            <person name="Martin F.M."/>
            <person name="Grigoriev I.V."/>
            <person name="Hibbett D.S."/>
        </authorList>
    </citation>
    <scope>NUCLEOTIDE SEQUENCE [LARGE SCALE GENOMIC DNA]</scope>
    <source>
        <strain evidence="5 6">HHB12029</strain>
    </source>
</reference>
<dbReference type="PROSITE" id="PS51164">
    <property type="entry name" value="CBM1_2"/>
    <property type="match status" value="1"/>
</dbReference>
<evidence type="ECO:0000256" key="3">
    <source>
        <dbReference type="SAM" id="SignalP"/>
    </source>
</evidence>
<dbReference type="AlphaFoldDB" id="A0A166A252"/>
<dbReference type="InterPro" id="IPR036514">
    <property type="entry name" value="SGNH_hydro_sf"/>
</dbReference>
<dbReference type="OrthoDB" id="1600564at2759"/>
<evidence type="ECO:0000256" key="2">
    <source>
        <dbReference type="SAM" id="MobiDB-lite"/>
    </source>
</evidence>
<dbReference type="GO" id="GO:0030248">
    <property type="term" value="F:cellulose binding"/>
    <property type="evidence" value="ECO:0007669"/>
    <property type="project" value="InterPro"/>
</dbReference>
<accession>A0A166A252</accession>
<evidence type="ECO:0000259" key="4">
    <source>
        <dbReference type="PROSITE" id="PS51164"/>
    </source>
</evidence>
<evidence type="ECO:0000313" key="5">
    <source>
        <dbReference type="EMBL" id="KZV87839.1"/>
    </source>
</evidence>
<feature type="signal peptide" evidence="3">
    <location>
        <begin position="1"/>
        <end position="18"/>
    </location>
</feature>
<feature type="domain" description="CBM1" evidence="4">
    <location>
        <begin position="25"/>
        <end position="61"/>
    </location>
</feature>
<dbReference type="GO" id="GO:0005975">
    <property type="term" value="P:carbohydrate metabolic process"/>
    <property type="evidence" value="ECO:0007669"/>
    <property type="project" value="InterPro"/>
</dbReference>